<feature type="transmembrane region" description="Helical" evidence="5">
    <location>
        <begin position="490"/>
        <end position="507"/>
    </location>
</feature>
<organism evidence="6 7">
    <name type="scientific">Acinetobacter calcoaceticus</name>
    <dbReference type="NCBI Taxonomy" id="471"/>
    <lineage>
        <taxon>Bacteria</taxon>
        <taxon>Pseudomonadati</taxon>
        <taxon>Pseudomonadota</taxon>
        <taxon>Gammaproteobacteria</taxon>
        <taxon>Moraxellales</taxon>
        <taxon>Moraxellaceae</taxon>
        <taxon>Acinetobacter</taxon>
        <taxon>Acinetobacter calcoaceticus/baumannii complex</taxon>
    </lineage>
</organism>
<dbReference type="PIRSF" id="PIRSF006060">
    <property type="entry name" value="AA_transporter"/>
    <property type="match status" value="1"/>
</dbReference>
<keyword evidence="4 5" id="KW-0472">Membrane</keyword>
<dbReference type="InterPro" id="IPR052962">
    <property type="entry name" value="AA_Transporter_AGT"/>
</dbReference>
<feature type="transmembrane region" description="Helical" evidence="5">
    <location>
        <begin position="87"/>
        <end position="108"/>
    </location>
</feature>
<sequence>MTGQFKKQLSLMDLTFIGLGAIFGSGWLFSASHVAAQAGPAGIISWLIGGFAVLILGIVYCELGAALPRAGGIIRYPVFSHGPLQGYLLGSITVIAFSSLIAIEVVAAREYAAAWFPSLTVISDGVRSPSTRGWLFQFALLCFFFALNYYSIKTFAVANNLISILKFAVPILVIVALLYHFKPANFTATEFAPMGARGVEGAVSAGGIIFAYLGLTPIISVASEVKRPQFTIPFALILSIVLATVIYVTLQIAFLGAVPTDMLANGWQGINEHFPLPYRDIAMILGLGWLALFVVSDAIISPSGCGNIYMAATPRVIYAWSNSNTFFKIFSRVHQKSGIPRYALWLTFALSIFWTLPFPSWEKMITVVSAALVLSYAIAPVTVGALRRNAPDLERPFYVKGFAVLGPLSFTIASFILYWSGWNVISWLLGSQIILFILYIVFSRFVPTHEVSLAQQIKSSAWLITYYLLIILASYLGTFGEGASHLITEPFDNIVVMIIALICYYWGTHTGLPKALIKNDDEA</sequence>
<evidence type="ECO:0000313" key="7">
    <source>
        <dbReference type="Proteomes" id="UP000294963"/>
    </source>
</evidence>
<gene>
    <name evidence="6" type="ORF">EC844_11968</name>
</gene>
<dbReference type="GO" id="GO:0022857">
    <property type="term" value="F:transmembrane transporter activity"/>
    <property type="evidence" value="ECO:0007669"/>
    <property type="project" value="InterPro"/>
</dbReference>
<feature type="transmembrane region" description="Helical" evidence="5">
    <location>
        <begin position="43"/>
        <end position="67"/>
    </location>
</feature>
<feature type="transmembrane region" description="Helical" evidence="5">
    <location>
        <begin position="234"/>
        <end position="258"/>
    </location>
</feature>
<evidence type="ECO:0000256" key="5">
    <source>
        <dbReference type="SAM" id="Phobius"/>
    </source>
</evidence>
<evidence type="ECO:0000256" key="1">
    <source>
        <dbReference type="ARBA" id="ARBA00004141"/>
    </source>
</evidence>
<name>A0A4R1XIV7_ACICA</name>
<dbReference type="Gene3D" id="1.20.1740.10">
    <property type="entry name" value="Amino acid/polyamine transporter I"/>
    <property type="match status" value="1"/>
</dbReference>
<keyword evidence="7" id="KW-1185">Reference proteome</keyword>
<dbReference type="PANTHER" id="PTHR47547:SF1">
    <property type="entry name" value="ASPARTATE-PROTON SYMPORTER"/>
    <property type="match status" value="1"/>
</dbReference>
<proteinExistence type="predicted"/>
<feature type="transmembrane region" description="Helical" evidence="5">
    <location>
        <begin position="12"/>
        <end position="31"/>
    </location>
</feature>
<feature type="transmembrane region" description="Helical" evidence="5">
    <location>
        <begin position="364"/>
        <end position="386"/>
    </location>
</feature>
<protein>
    <submittedName>
        <fullName evidence="6">Aspartate/glutamate:proton symporter (AGT family)</fullName>
    </submittedName>
</protein>
<dbReference type="OrthoDB" id="9804700at2"/>
<dbReference type="Proteomes" id="UP000294963">
    <property type="component" value="Unassembled WGS sequence"/>
</dbReference>
<evidence type="ECO:0000256" key="4">
    <source>
        <dbReference type="ARBA" id="ARBA00023136"/>
    </source>
</evidence>
<dbReference type="EMBL" id="SLVJ01000019">
    <property type="protein sequence ID" value="TCM63854.1"/>
    <property type="molecule type" value="Genomic_DNA"/>
</dbReference>
<dbReference type="PANTHER" id="PTHR47547">
    <property type="match status" value="1"/>
</dbReference>
<keyword evidence="3 5" id="KW-1133">Transmembrane helix</keyword>
<dbReference type="GO" id="GO:0016020">
    <property type="term" value="C:membrane"/>
    <property type="evidence" value="ECO:0007669"/>
    <property type="project" value="UniProtKB-SubCell"/>
</dbReference>
<evidence type="ECO:0000313" key="6">
    <source>
        <dbReference type="EMBL" id="TCM63854.1"/>
    </source>
</evidence>
<dbReference type="Pfam" id="PF13520">
    <property type="entry name" value="AA_permease_2"/>
    <property type="match status" value="1"/>
</dbReference>
<accession>A0A4R1XIV7</accession>
<evidence type="ECO:0000256" key="2">
    <source>
        <dbReference type="ARBA" id="ARBA00022692"/>
    </source>
</evidence>
<feature type="transmembrane region" description="Helical" evidence="5">
    <location>
        <begin position="164"/>
        <end position="181"/>
    </location>
</feature>
<feature type="transmembrane region" description="Helical" evidence="5">
    <location>
        <begin position="398"/>
        <end position="419"/>
    </location>
</feature>
<keyword evidence="2 5" id="KW-0812">Transmembrane</keyword>
<comment type="caution">
    <text evidence="6">The sequence shown here is derived from an EMBL/GenBank/DDBJ whole genome shotgun (WGS) entry which is preliminary data.</text>
</comment>
<dbReference type="AlphaFoldDB" id="A0A4R1XIV7"/>
<evidence type="ECO:0000256" key="3">
    <source>
        <dbReference type="ARBA" id="ARBA00022989"/>
    </source>
</evidence>
<feature type="transmembrane region" description="Helical" evidence="5">
    <location>
        <begin position="134"/>
        <end position="152"/>
    </location>
</feature>
<feature type="transmembrane region" description="Helical" evidence="5">
    <location>
        <begin position="342"/>
        <end position="358"/>
    </location>
</feature>
<dbReference type="InterPro" id="IPR002293">
    <property type="entry name" value="AA/rel_permease1"/>
</dbReference>
<feature type="transmembrane region" description="Helical" evidence="5">
    <location>
        <begin position="201"/>
        <end position="222"/>
    </location>
</feature>
<feature type="transmembrane region" description="Helical" evidence="5">
    <location>
        <begin position="425"/>
        <end position="447"/>
    </location>
</feature>
<feature type="transmembrane region" description="Helical" evidence="5">
    <location>
        <begin position="281"/>
        <end position="300"/>
    </location>
</feature>
<feature type="transmembrane region" description="Helical" evidence="5">
    <location>
        <begin position="459"/>
        <end position="478"/>
    </location>
</feature>
<comment type="subcellular location">
    <subcellularLocation>
        <location evidence="1">Membrane</location>
        <topology evidence="1">Multi-pass membrane protein</topology>
    </subcellularLocation>
</comment>
<reference evidence="6 7" key="1">
    <citation type="submission" date="2019-03" db="EMBL/GenBank/DDBJ databases">
        <title>Genomic analyses of the natural microbiome of Caenorhabditis elegans.</title>
        <authorList>
            <person name="Samuel B."/>
        </authorList>
    </citation>
    <scope>NUCLEOTIDE SEQUENCE [LARGE SCALE GENOMIC DNA]</scope>
    <source>
        <strain evidence="6 7">JUb89</strain>
    </source>
</reference>